<evidence type="ECO:0000313" key="4">
    <source>
        <dbReference type="Proteomes" id="UP000054544"/>
    </source>
</evidence>
<name>A0A0D9NVY4_METAN</name>
<feature type="compositionally biased region" description="Polar residues" evidence="1">
    <location>
        <begin position="46"/>
        <end position="80"/>
    </location>
</feature>
<dbReference type="OrthoDB" id="4922674at2759"/>
<dbReference type="AlphaFoldDB" id="A0A0D9NVY4"/>
<feature type="region of interest" description="Disordered" evidence="1">
    <location>
        <begin position="872"/>
        <end position="931"/>
    </location>
</feature>
<feature type="compositionally biased region" description="Polar residues" evidence="1">
    <location>
        <begin position="751"/>
        <end position="760"/>
    </location>
</feature>
<gene>
    <name evidence="3" type="ORF">H634G_06370</name>
</gene>
<feature type="region of interest" description="Disordered" evidence="1">
    <location>
        <begin position="41"/>
        <end position="88"/>
    </location>
</feature>
<feature type="region of interest" description="Disordered" evidence="1">
    <location>
        <begin position="431"/>
        <end position="464"/>
    </location>
</feature>
<evidence type="ECO:0000256" key="1">
    <source>
        <dbReference type="SAM" id="MobiDB-lite"/>
    </source>
</evidence>
<evidence type="ECO:0000259" key="2">
    <source>
        <dbReference type="Pfam" id="PF10551"/>
    </source>
</evidence>
<feature type="region of interest" description="Disordered" evidence="1">
    <location>
        <begin position="817"/>
        <end position="839"/>
    </location>
</feature>
<feature type="region of interest" description="Disordered" evidence="1">
    <location>
        <begin position="707"/>
        <end position="760"/>
    </location>
</feature>
<feature type="compositionally biased region" description="Polar residues" evidence="1">
    <location>
        <begin position="907"/>
        <end position="918"/>
    </location>
</feature>
<dbReference type="Pfam" id="PF10551">
    <property type="entry name" value="MULE"/>
    <property type="match status" value="1"/>
</dbReference>
<dbReference type="EMBL" id="KE384735">
    <property type="protein sequence ID" value="KJK78197.1"/>
    <property type="molecule type" value="Genomic_DNA"/>
</dbReference>
<organism evidence="3 4">
    <name type="scientific">Metarhizium anisopliae BRIP 53293</name>
    <dbReference type="NCBI Taxonomy" id="1291518"/>
    <lineage>
        <taxon>Eukaryota</taxon>
        <taxon>Fungi</taxon>
        <taxon>Dikarya</taxon>
        <taxon>Ascomycota</taxon>
        <taxon>Pezizomycotina</taxon>
        <taxon>Sordariomycetes</taxon>
        <taxon>Hypocreomycetidae</taxon>
        <taxon>Hypocreales</taxon>
        <taxon>Clavicipitaceae</taxon>
        <taxon>Metarhizium</taxon>
    </lineage>
</organism>
<dbReference type="STRING" id="1291518.A0A0D9NVY4"/>
<sequence>MTVLPTALMLARQLSRTDRDLASALILADENELAWAENGHQLQEARASSSGPTTRHTVPVTDQVSLPPDTSTLGEGQSVQPELPHTNPGSNTIKIIPNPPIPGEPAPSINAPFAGVNTFAKNHGFGIIRANGVVRPGHRSRYVFQCDRYGAPRPGRGAGIRKRKSRKSGYQWKIIAETLPENGFQWTLRHFPNTEHHQHNHKPSADAAAHPVHRRLTSPVKAIAQSSSRRVGIRARDIGGIVRDHFPDSVYTPTDIYNARARISRENLGGYSSTAALIKLFDDKEIPYIAEWANDEPDRLVGLVWTFPYCIRMWGRFSEVISFDNTYNTNRFKLPLFQVTGQTCLGTVFNAAFGLIDNERLEGFQFLANGVRKLLDRYSIRAPDVVITDFDKQMKQALGVEFPEAQQQICIHHINSNVMLQSKRRWVYTATDSSTGEESSSDEPDATLNQRDRQAVRASGKPEELVAQDNLSEPITHDYHGVLILWRQVVFAETEEDHEKAWKCLCTEFADQRAILTYLYGTYLPVREQWARCFIRKYRNFGIRVTSGTEASNNNIKSYLLNGMSHLYRLVEAIQGMLEDQEREFRQACAQDEVLTAREHVGRGSEYLGELPQVVSQKALSLMTRERRKAQKGIPSPKNPWPDAIGPCNDDCTVSVELGIPCYHTIYRKLVSATRLTKWDIHPRWHLREPLGEDVYRRILDPKIATSLRGRPRNKPQPIPASMAVDASNQAGSCQVSTTRPQNIRPKRRGQSSGSQNKTALDSFAREATQTQKKESKPKTDQECQQKYLPKWRECNNERACQSQVKKDYEACKEQVKSTQAKPEEPEEPQPKTDQECRDKYSPKWQQCRNNGTCQNQVRKDFQACLEQVKTAQAKPSTPAQPAQPKESKPKTDQECQQKYYPKWLQGTAQTAKNSSRVQPEVLSQLAGVWN</sequence>
<dbReference type="Proteomes" id="UP000054544">
    <property type="component" value="Unassembled WGS sequence"/>
</dbReference>
<feature type="compositionally biased region" description="Polar residues" evidence="1">
    <location>
        <begin position="872"/>
        <end position="881"/>
    </location>
</feature>
<accession>A0A0D9NVY4</accession>
<dbReference type="PANTHER" id="PTHR47718:SF3">
    <property type="entry name" value="PROTEIN FAR1-RELATED SEQUENCE 5-LIKE"/>
    <property type="match status" value="1"/>
</dbReference>
<feature type="compositionally biased region" description="Polar residues" evidence="1">
    <location>
        <begin position="727"/>
        <end position="742"/>
    </location>
</feature>
<protein>
    <recommendedName>
        <fullName evidence="2">MULE transposase domain-containing protein</fullName>
    </recommendedName>
</protein>
<dbReference type="InterPro" id="IPR018289">
    <property type="entry name" value="MULE_transposase_dom"/>
</dbReference>
<proteinExistence type="predicted"/>
<dbReference type="PANTHER" id="PTHR47718">
    <property type="entry name" value="OS01G0519700 PROTEIN"/>
    <property type="match status" value="1"/>
</dbReference>
<evidence type="ECO:0000313" key="3">
    <source>
        <dbReference type="EMBL" id="KJK78197.1"/>
    </source>
</evidence>
<reference evidence="4" key="1">
    <citation type="journal article" date="2014" name="BMC Genomics">
        <title>The genome sequence of the biocontrol fungus Metarhizium anisopliae and comparative genomics of Metarhizium species.</title>
        <authorList>
            <person name="Pattemore J.A."/>
            <person name="Hane J.K."/>
            <person name="Williams A.H."/>
            <person name="Wilson B.A."/>
            <person name="Stodart B.J."/>
            <person name="Ash G.J."/>
        </authorList>
    </citation>
    <scope>NUCLEOTIDE SEQUENCE [LARGE SCALE GENOMIC DNA]</scope>
    <source>
        <strain evidence="4">BRIP 53293</strain>
    </source>
</reference>
<feature type="compositionally biased region" description="Basic and acidic residues" evidence="1">
    <location>
        <begin position="450"/>
        <end position="464"/>
    </location>
</feature>
<feature type="domain" description="MULE transposase" evidence="2">
    <location>
        <begin position="320"/>
        <end position="417"/>
    </location>
</feature>
<feature type="compositionally biased region" description="Basic and acidic residues" evidence="1">
    <location>
        <begin position="886"/>
        <end position="896"/>
    </location>
</feature>
<feature type="compositionally biased region" description="Basic and acidic residues" evidence="1">
    <location>
        <begin position="829"/>
        <end position="839"/>
    </location>
</feature>
<keyword evidence="4" id="KW-1185">Reference proteome</keyword>